<evidence type="ECO:0000313" key="11">
    <source>
        <dbReference type="Proteomes" id="UP000533900"/>
    </source>
</evidence>
<dbReference type="Gene3D" id="3.55.50.30">
    <property type="match status" value="1"/>
</dbReference>
<keyword evidence="6 7" id="KW-0998">Cell outer membrane</keyword>
<dbReference type="Pfam" id="PF07715">
    <property type="entry name" value="Plug"/>
    <property type="match status" value="1"/>
</dbReference>
<dbReference type="GO" id="GO:0009279">
    <property type="term" value="C:cell outer membrane"/>
    <property type="evidence" value="ECO:0007669"/>
    <property type="project" value="UniProtKB-SubCell"/>
</dbReference>
<keyword evidence="10" id="KW-0675">Receptor</keyword>
<dbReference type="InterPro" id="IPR039426">
    <property type="entry name" value="TonB-dep_rcpt-like"/>
</dbReference>
<evidence type="ECO:0000313" key="10">
    <source>
        <dbReference type="EMBL" id="MBC2843701.1"/>
    </source>
</evidence>
<evidence type="ECO:0000256" key="4">
    <source>
        <dbReference type="ARBA" id="ARBA00022692"/>
    </source>
</evidence>
<dbReference type="Gene3D" id="2.40.170.20">
    <property type="entry name" value="TonB-dependent receptor, beta-barrel domain"/>
    <property type="match status" value="1"/>
</dbReference>
<reference evidence="10" key="1">
    <citation type="submission" date="2020-08" db="EMBL/GenBank/DDBJ databases">
        <title>Winogradskyella ouciana sp. nov., isolated from the hadal seawater of the Mariana Trench.</title>
        <authorList>
            <person name="He X."/>
        </authorList>
    </citation>
    <scope>NUCLEOTIDE SEQUENCE [LARGE SCALE GENOMIC DNA]</scope>
    <source>
        <strain evidence="10">KCTC 52348</strain>
    </source>
</reference>
<dbReference type="RefSeq" id="WP_185787420.1">
    <property type="nucleotide sequence ID" value="NZ_JACLCP010000001.1"/>
</dbReference>
<keyword evidence="4 7" id="KW-0812">Transmembrane</keyword>
<dbReference type="InterPro" id="IPR036942">
    <property type="entry name" value="Beta-barrel_TonB_sf"/>
</dbReference>
<dbReference type="PROSITE" id="PS52016">
    <property type="entry name" value="TONB_DEPENDENT_REC_3"/>
    <property type="match status" value="1"/>
</dbReference>
<keyword evidence="2 7" id="KW-0813">Transport</keyword>
<comment type="caution">
    <text evidence="10">The sequence shown here is derived from an EMBL/GenBank/DDBJ whole genome shotgun (WGS) entry which is preliminary data.</text>
</comment>
<dbReference type="SUPFAM" id="SSF56935">
    <property type="entry name" value="Porins"/>
    <property type="match status" value="1"/>
</dbReference>
<keyword evidence="3 7" id="KW-1134">Transmembrane beta strand</keyword>
<protein>
    <submittedName>
        <fullName evidence="10">TonB-dependent receptor</fullName>
    </submittedName>
</protein>
<evidence type="ECO:0000256" key="5">
    <source>
        <dbReference type="ARBA" id="ARBA00023136"/>
    </source>
</evidence>
<keyword evidence="5 7" id="KW-0472">Membrane</keyword>
<comment type="subcellular location">
    <subcellularLocation>
        <location evidence="1 7">Cell outer membrane</location>
        <topology evidence="1 7">Multi-pass membrane protein</topology>
    </subcellularLocation>
</comment>
<evidence type="ECO:0000256" key="7">
    <source>
        <dbReference type="PROSITE-ProRule" id="PRU01360"/>
    </source>
</evidence>
<evidence type="ECO:0000259" key="9">
    <source>
        <dbReference type="Pfam" id="PF16344"/>
    </source>
</evidence>
<dbReference type="InterPro" id="IPR012910">
    <property type="entry name" value="Plug_dom"/>
</dbReference>
<evidence type="ECO:0000256" key="1">
    <source>
        <dbReference type="ARBA" id="ARBA00004571"/>
    </source>
</evidence>
<dbReference type="EMBL" id="JACLCP010000001">
    <property type="protein sequence ID" value="MBC2843701.1"/>
    <property type="molecule type" value="Genomic_DNA"/>
</dbReference>
<dbReference type="Proteomes" id="UP000533900">
    <property type="component" value="Unassembled WGS sequence"/>
</dbReference>
<sequence length="764" mass="87342">MAIQIKRLITVLFLGFIFSFQIHSQDTEKKKPLSEILSALEQRFNIQFNYAEDLVSSVKVIGPSQSLSLEEVLNYLKEKTNFIFQLTDDNMVLVITKAADFDLQELSEIIVSGYIVKGINKLSNGSFEIDVSDFDILPGLIDTDVLHAVQAFSGIQSINETVSNINIRGGSHDQNLILWDDIKMYQSGHFFGLISMFNPQITERVSLTKNGSATEFTDGVSGTISMQTEKEVNDTFKGNVGINFIDANGFVDIPISDKSSLQVAARKSISDFTETPTYNNFFERISQDTEVENNAMSIINSDKAFDFYDASLRWIYKINNKEELRVNFINVANELMFNENTSMGSVDDSRQSSLSQNSIAGAIAYSKIWNTKWQTTLEAYETDYKLKSINANVLESQRFLQENKVSETSLKLKTNYKINNQLQLQNGYHFVETQITNLDDVDIPRFRLLVSEVVRTHGIFSQLSYKSKDRNTTIITGLRYNYIDKFSKHLLEPRISFLHKFLDHFSVEALGEFKNQNTSQVVNFQNDFLGIEKRRWQLSNNDDIPVIQSRQGSIGLAFNKNGWLISADGYYKKVKGITTQSQGFQNQYEFERTSGFNEVRGLDFIIRKQLEKFNSWLSYSYMNSDYSFKDLAESRFPSNFNIRHAITFGTNYTSEKLKLSAGLNWNSGRPTTRPIEDNAILNDNINFEATNSSELQDYLRVDVSALYNFNLGSKTKANLGLSVWNLLDRENIINNFYRINDGEIVEIRQRSLGITPNVVFRVNF</sequence>
<evidence type="ECO:0000256" key="3">
    <source>
        <dbReference type="ARBA" id="ARBA00022452"/>
    </source>
</evidence>
<evidence type="ECO:0000259" key="8">
    <source>
        <dbReference type="Pfam" id="PF07715"/>
    </source>
</evidence>
<proteinExistence type="inferred from homology"/>
<dbReference type="InterPro" id="IPR032508">
    <property type="entry name" value="FecR_C"/>
</dbReference>
<comment type="similarity">
    <text evidence="7">Belongs to the TonB-dependent receptor family.</text>
</comment>
<dbReference type="Pfam" id="PF16344">
    <property type="entry name" value="FecR_C"/>
    <property type="match status" value="1"/>
</dbReference>
<evidence type="ECO:0000256" key="6">
    <source>
        <dbReference type="ARBA" id="ARBA00023237"/>
    </source>
</evidence>
<dbReference type="AlphaFoldDB" id="A0A842ILV1"/>
<feature type="domain" description="Protein FecR C-terminal" evidence="9">
    <location>
        <begin position="30"/>
        <end position="91"/>
    </location>
</feature>
<keyword evidence="11" id="KW-1185">Reference proteome</keyword>
<organism evidence="10 11">
    <name type="scientific">Winogradskyella flava</name>
    <dbReference type="NCBI Taxonomy" id="1884876"/>
    <lineage>
        <taxon>Bacteria</taxon>
        <taxon>Pseudomonadati</taxon>
        <taxon>Bacteroidota</taxon>
        <taxon>Flavobacteriia</taxon>
        <taxon>Flavobacteriales</taxon>
        <taxon>Flavobacteriaceae</taxon>
        <taxon>Winogradskyella</taxon>
    </lineage>
</organism>
<evidence type="ECO:0000256" key="2">
    <source>
        <dbReference type="ARBA" id="ARBA00022448"/>
    </source>
</evidence>
<feature type="domain" description="TonB-dependent receptor plug" evidence="8">
    <location>
        <begin position="144"/>
        <end position="218"/>
    </location>
</feature>
<accession>A0A842ILV1</accession>
<gene>
    <name evidence="10" type="ORF">H7F21_01225</name>
</gene>
<name>A0A842ILV1_9FLAO</name>